<name>A0A250DFZ9_9BURK</name>
<dbReference type="Proteomes" id="UP000217154">
    <property type="component" value="Chromosome"/>
</dbReference>
<proteinExistence type="inferred from homology"/>
<gene>
    <name evidence="2" type="ORF">CKY39_08525</name>
</gene>
<protein>
    <recommendedName>
        <fullName evidence="4">Tripartite tricarboxylate transporter substrate binding protein</fullName>
    </recommendedName>
</protein>
<evidence type="ECO:0008006" key="4">
    <source>
        <dbReference type="Google" id="ProtNLM"/>
    </source>
</evidence>
<dbReference type="PANTHER" id="PTHR42928">
    <property type="entry name" value="TRICARBOXYLATE-BINDING PROTEIN"/>
    <property type="match status" value="1"/>
</dbReference>
<dbReference type="CDD" id="cd07012">
    <property type="entry name" value="PBP2_Bug_TTT"/>
    <property type="match status" value="1"/>
</dbReference>
<dbReference type="InterPro" id="IPR005064">
    <property type="entry name" value="BUG"/>
</dbReference>
<reference evidence="2 3" key="1">
    <citation type="submission" date="2017-09" db="EMBL/GenBank/DDBJ databases">
        <title>The diverse metabolic capabilities of V. boronicumulans make it an excellent choice for continued studies on novel biodegradation.</title>
        <authorList>
            <person name="Sun S."/>
        </authorList>
    </citation>
    <scope>NUCLEOTIDE SEQUENCE [LARGE SCALE GENOMIC DNA]</scope>
    <source>
        <strain evidence="2 3">J1</strain>
    </source>
</reference>
<dbReference type="EMBL" id="CP023284">
    <property type="protein sequence ID" value="ATA53250.1"/>
    <property type="molecule type" value="Genomic_DNA"/>
</dbReference>
<evidence type="ECO:0000256" key="1">
    <source>
        <dbReference type="ARBA" id="ARBA00006987"/>
    </source>
</evidence>
<evidence type="ECO:0000313" key="2">
    <source>
        <dbReference type="EMBL" id="ATA53250.1"/>
    </source>
</evidence>
<evidence type="ECO:0000313" key="3">
    <source>
        <dbReference type="Proteomes" id="UP000217154"/>
    </source>
</evidence>
<dbReference type="PIRSF" id="PIRSF017082">
    <property type="entry name" value="YflP"/>
    <property type="match status" value="1"/>
</dbReference>
<sequence>MAIYIGNGMSTLGFLICRPPPACPESAHPLAPRRPAMTEPTKRSLCAALMAAALLAGLLPTDAAAQAYPSRPVRLIVPWAPGTPADVAGRVVAERMAGGLGQTVFVENRPGAAGTVGLGEVLRQPADGYTVYMLSSASLVAPLLFPGQSLDLLKSLEPVGMTAWSYNVLVAPAASALGSPRELEAAAKARPGTLSFGSGGNGTPAHLAGALFAQQTGSQLTHVPYNQFPMAVGDLLAGRLDTMFLTASAALPHIQAGKLRALAVTGAHRLPALPAVPTMIEQGYAGFELRSFDGMTVRSGTPREIVERLSDALAKALAAPEVRERLATLALEPEPMTPARFRTVLAAESDKWLRLGRGAGIKAD</sequence>
<dbReference type="AlphaFoldDB" id="A0A250DFZ9"/>
<dbReference type="InterPro" id="IPR042100">
    <property type="entry name" value="Bug_dom1"/>
</dbReference>
<comment type="similarity">
    <text evidence="1">Belongs to the UPF0065 (bug) family.</text>
</comment>
<dbReference type="SUPFAM" id="SSF53850">
    <property type="entry name" value="Periplasmic binding protein-like II"/>
    <property type="match status" value="1"/>
</dbReference>
<dbReference type="Pfam" id="PF03401">
    <property type="entry name" value="TctC"/>
    <property type="match status" value="1"/>
</dbReference>
<dbReference type="Gene3D" id="3.40.190.10">
    <property type="entry name" value="Periplasmic binding protein-like II"/>
    <property type="match status" value="1"/>
</dbReference>
<dbReference type="PANTHER" id="PTHR42928:SF5">
    <property type="entry name" value="BLR1237 PROTEIN"/>
    <property type="match status" value="1"/>
</dbReference>
<accession>A0A250DFZ9</accession>
<dbReference type="KEGG" id="vbo:CKY39_08525"/>
<dbReference type="Gene3D" id="3.40.190.150">
    <property type="entry name" value="Bordetella uptake gene, domain 1"/>
    <property type="match status" value="1"/>
</dbReference>
<organism evidence="2 3">
    <name type="scientific">Variovorax boronicumulans</name>
    <dbReference type="NCBI Taxonomy" id="436515"/>
    <lineage>
        <taxon>Bacteria</taxon>
        <taxon>Pseudomonadati</taxon>
        <taxon>Pseudomonadota</taxon>
        <taxon>Betaproteobacteria</taxon>
        <taxon>Burkholderiales</taxon>
        <taxon>Comamonadaceae</taxon>
        <taxon>Variovorax</taxon>
    </lineage>
</organism>